<keyword evidence="4" id="KW-0325">Glycoprotein</keyword>
<dbReference type="InterPro" id="IPR036259">
    <property type="entry name" value="MFS_trans_sf"/>
</dbReference>
<dbReference type="FunFam" id="1.10.110.10:FF:000001">
    <property type="entry name" value="Bifunctional inhibitor/lipid-transfer protein/seed storage 2S albumin superfamily protein"/>
    <property type="match status" value="1"/>
</dbReference>
<accession>A0ABC8UVZ6</accession>
<comment type="caution">
    <text evidence="12">The sequence shown here is derived from an EMBL/GenBank/DDBJ whole genome shotgun (WGS) entry which is preliminary data.</text>
</comment>
<feature type="transmembrane region" description="Helical" evidence="9">
    <location>
        <begin position="350"/>
        <end position="371"/>
    </location>
</feature>
<dbReference type="PANTHER" id="PTHR11328:SF28">
    <property type="entry name" value="MAJOR FACILITATOR SUPERFAMILY DOMAIN-CONTAINING PROTEIN 12"/>
    <property type="match status" value="1"/>
</dbReference>
<evidence type="ECO:0000256" key="5">
    <source>
        <dbReference type="ARBA" id="ARBA00022729"/>
    </source>
</evidence>
<feature type="transmembrane region" description="Helical" evidence="9">
    <location>
        <begin position="548"/>
        <end position="565"/>
    </location>
</feature>
<keyword evidence="9" id="KW-0472">Membrane</keyword>
<feature type="signal peptide" evidence="10">
    <location>
        <begin position="1"/>
        <end position="18"/>
    </location>
</feature>
<proteinExistence type="inferred from homology"/>
<dbReference type="InterPro" id="IPR036312">
    <property type="entry name" value="Bifun_inhib/LTP/seed_sf"/>
</dbReference>
<sequence>MALHKKLLVLSLISLSLSILFSFAAPDAAKDREECSEQLVGLATCLPYVSGNAQAPTPDCCTGLKQVLKTKKKCLCVVIEDRNDPDLGLSINVTLALGLPSVCNAPANVSQCPALLNLPPNSTDAQVFYQFGHGSNDTASSPVPSAKKDNPTSAKSSGTSSPEGSGCQRGKEWTSYLFVLRVGGPINALVDWFQFQSNLAKKARLVTHMSACNVCVCVRERGGESERAGPSTSEVIKSLSLSLFVSESKGFIDREIQSFTWSLRVMVDGMGDEQSCSKPLQRRSILYYGVGHMLNDITSACWFTYLLVFLTDIGLAPSNAAAVMFSGQIADGFATIFAGELIDRFGHFKIWHGAGSAVVAVSFSSVFGGCLPCKILGSNSSSLQTIGYSTFAAIFNIGWAATQVSHMSMVNCITLNPTSRVVLASCRNAFTMAANLSLYGVALIIFNFSSSEMPVDVESQYRWIAYSSIFIGCCFVGIFHIGTKEPRLKQVADHKTYTRISWTYWFKKVLYYQVSLAYVLTRLVTNVSQALLAFYAINDLKMGQSSKALVPAIIYICSFIVSILLQEITWTGKRLKAFYSAGGVLWTFCGAGILFLPKSMSAFMYIFSIFIGIANALMTVTGVGMQSVLVGEDLNGCAFVYGSLSFLDKVLCGVALYIIESYQSMSCCHLMFHKLKTSGFNTGCVFLDCCGVLLETVSAILDICSRIQKQPPNVIDQINHTISLLIDFSFLLWCYPLECGILYMKFFLRAGSCSKNLFVGN</sequence>
<organism evidence="12 13">
    <name type="scientific">Ilex paraguariensis</name>
    <name type="common">yerba mate</name>
    <dbReference type="NCBI Taxonomy" id="185542"/>
    <lineage>
        <taxon>Eukaryota</taxon>
        <taxon>Viridiplantae</taxon>
        <taxon>Streptophyta</taxon>
        <taxon>Embryophyta</taxon>
        <taxon>Tracheophyta</taxon>
        <taxon>Spermatophyta</taxon>
        <taxon>Magnoliopsida</taxon>
        <taxon>eudicotyledons</taxon>
        <taxon>Gunneridae</taxon>
        <taxon>Pentapetalae</taxon>
        <taxon>asterids</taxon>
        <taxon>campanulids</taxon>
        <taxon>Aquifoliales</taxon>
        <taxon>Aquifoliaceae</taxon>
        <taxon>Ilex</taxon>
    </lineage>
</organism>
<evidence type="ECO:0000256" key="2">
    <source>
        <dbReference type="ARBA" id="ARBA00009748"/>
    </source>
</evidence>
<evidence type="ECO:0000256" key="9">
    <source>
        <dbReference type="SAM" id="Phobius"/>
    </source>
</evidence>
<dbReference type="AlphaFoldDB" id="A0ABC8UVZ6"/>
<feature type="transmembrane region" description="Helical" evidence="9">
    <location>
        <begin position="680"/>
        <end position="701"/>
    </location>
</feature>
<evidence type="ECO:0000313" key="13">
    <source>
        <dbReference type="Proteomes" id="UP001642360"/>
    </source>
</evidence>
<comment type="similarity">
    <text evidence="7">Belongs to the major facilitator superfamily. Phosphate:H(+) symporter (TC 2.A.1.9) family.</text>
</comment>
<keyword evidence="5 10" id="KW-0732">Signal</keyword>
<dbReference type="SMART" id="SM00499">
    <property type="entry name" value="AAI"/>
    <property type="match status" value="1"/>
</dbReference>
<comment type="similarity">
    <text evidence="2">Belongs to the plant LTP family.</text>
</comment>
<evidence type="ECO:0000256" key="8">
    <source>
        <dbReference type="SAM" id="MobiDB-lite"/>
    </source>
</evidence>
<keyword evidence="13" id="KW-1185">Reference proteome</keyword>
<feature type="transmembrane region" description="Helical" evidence="9">
    <location>
        <begin position="429"/>
        <end position="449"/>
    </location>
</feature>
<feature type="compositionally biased region" description="Polar residues" evidence="8">
    <location>
        <begin position="151"/>
        <end position="163"/>
    </location>
</feature>
<dbReference type="InterPro" id="IPR016140">
    <property type="entry name" value="Bifunc_inhib/LTP/seed_store"/>
</dbReference>
<dbReference type="PANTHER" id="PTHR11328">
    <property type="entry name" value="MAJOR FACILITATOR SUPERFAMILY DOMAIN-CONTAINING PROTEIN"/>
    <property type="match status" value="1"/>
</dbReference>
<dbReference type="Pfam" id="PF14368">
    <property type="entry name" value="LTP_2"/>
    <property type="match status" value="1"/>
</dbReference>
<keyword evidence="9" id="KW-1133">Transmembrane helix</keyword>
<dbReference type="Gene3D" id="1.10.110.10">
    <property type="entry name" value="Plant lipid-transfer and hydrophobic proteins"/>
    <property type="match status" value="1"/>
</dbReference>
<feature type="transmembrane region" description="Helical" evidence="9">
    <location>
        <begin position="603"/>
        <end position="626"/>
    </location>
</feature>
<feature type="transmembrane region" description="Helical" evidence="9">
    <location>
        <begin position="461"/>
        <end position="481"/>
    </location>
</feature>
<feature type="domain" description="Bifunctional inhibitor/plant lipid transfer protein/seed storage helical" evidence="11">
    <location>
        <begin position="35"/>
        <end position="112"/>
    </location>
</feature>
<evidence type="ECO:0000256" key="10">
    <source>
        <dbReference type="SAM" id="SignalP"/>
    </source>
</evidence>
<dbReference type="GO" id="GO:0005886">
    <property type="term" value="C:plasma membrane"/>
    <property type="evidence" value="ECO:0007669"/>
    <property type="project" value="UniProtKB-SubCell"/>
</dbReference>
<evidence type="ECO:0000259" key="11">
    <source>
        <dbReference type="SMART" id="SM00499"/>
    </source>
</evidence>
<keyword evidence="9" id="KW-0812">Transmembrane</keyword>
<dbReference type="GO" id="GO:0098552">
    <property type="term" value="C:side of membrane"/>
    <property type="evidence" value="ECO:0007669"/>
    <property type="project" value="UniProtKB-KW"/>
</dbReference>
<evidence type="ECO:0000256" key="4">
    <source>
        <dbReference type="ARBA" id="ARBA00022622"/>
    </source>
</evidence>
<evidence type="ECO:0000256" key="3">
    <source>
        <dbReference type="ARBA" id="ARBA00022475"/>
    </source>
</evidence>
<protein>
    <recommendedName>
        <fullName evidence="11">Bifunctional inhibitor/plant lipid transfer protein/seed storage helical domain-containing protein</fullName>
    </recommendedName>
</protein>
<feature type="chain" id="PRO_5044891614" description="Bifunctional inhibitor/plant lipid transfer protein/seed storage helical domain-containing protein" evidence="10">
    <location>
        <begin position="19"/>
        <end position="761"/>
    </location>
</feature>
<dbReference type="EMBL" id="CAUOFW020009246">
    <property type="protein sequence ID" value="CAK9185220.1"/>
    <property type="molecule type" value="Genomic_DNA"/>
</dbReference>
<evidence type="ECO:0000256" key="1">
    <source>
        <dbReference type="ARBA" id="ARBA00004609"/>
    </source>
</evidence>
<evidence type="ECO:0000313" key="12">
    <source>
        <dbReference type="EMBL" id="CAK9185220.1"/>
    </source>
</evidence>
<feature type="transmembrane region" description="Helical" evidence="9">
    <location>
        <begin position="510"/>
        <end position="536"/>
    </location>
</feature>
<keyword evidence="3" id="KW-1003">Cell membrane</keyword>
<evidence type="ECO:0000256" key="7">
    <source>
        <dbReference type="ARBA" id="ARBA00044504"/>
    </source>
</evidence>
<reference evidence="12 13" key="1">
    <citation type="submission" date="2024-02" db="EMBL/GenBank/DDBJ databases">
        <authorList>
            <person name="Vignale AGUSTIN F."/>
            <person name="Sosa J E."/>
            <person name="Modenutti C."/>
        </authorList>
    </citation>
    <scope>NUCLEOTIDE SEQUENCE [LARGE SCALE GENOMIC DNA]</scope>
</reference>
<dbReference type="InterPro" id="IPR039672">
    <property type="entry name" value="MFS_2"/>
</dbReference>
<name>A0ABC8UVZ6_9AQUA</name>
<evidence type="ECO:0000256" key="6">
    <source>
        <dbReference type="ARBA" id="ARBA00023288"/>
    </source>
</evidence>
<dbReference type="SUPFAM" id="SSF47699">
    <property type="entry name" value="Bifunctional inhibitor/lipid-transfer protein/seed storage 2S albumin"/>
    <property type="match status" value="1"/>
</dbReference>
<dbReference type="CDD" id="cd00010">
    <property type="entry name" value="AAI_LTSS"/>
    <property type="match status" value="1"/>
</dbReference>
<dbReference type="FunFam" id="1.20.1250.20:FF:000349">
    <property type="entry name" value="Major facilitator superfamily domain-containing 12a"/>
    <property type="match status" value="1"/>
</dbReference>
<feature type="region of interest" description="Disordered" evidence="8">
    <location>
        <begin position="137"/>
        <end position="169"/>
    </location>
</feature>
<comment type="subcellular location">
    <subcellularLocation>
        <location evidence="1">Cell membrane</location>
        <topology evidence="1">Lipid-anchor</topology>
        <topology evidence="1">GPI-anchor</topology>
    </subcellularLocation>
</comment>
<dbReference type="Proteomes" id="UP001642360">
    <property type="component" value="Unassembled WGS sequence"/>
</dbReference>
<dbReference type="Gene3D" id="1.20.1250.20">
    <property type="entry name" value="MFS general substrate transporter like domains"/>
    <property type="match status" value="1"/>
</dbReference>
<keyword evidence="4" id="KW-0336">GPI-anchor</keyword>
<gene>
    <name evidence="12" type="ORF">ILEXP_LOCUS55603</name>
</gene>
<feature type="transmembrane region" description="Helical" evidence="9">
    <location>
        <begin position="577"/>
        <end position="596"/>
    </location>
</feature>
<keyword evidence="6" id="KW-0449">Lipoprotein</keyword>
<feature type="transmembrane region" description="Helical" evidence="9">
    <location>
        <begin position="638"/>
        <end position="659"/>
    </location>
</feature>
<feature type="transmembrane region" description="Helical" evidence="9">
    <location>
        <begin position="721"/>
        <end position="744"/>
    </location>
</feature>
<dbReference type="SUPFAM" id="SSF103473">
    <property type="entry name" value="MFS general substrate transporter"/>
    <property type="match status" value="1"/>
</dbReference>